<reference evidence="2 3" key="1">
    <citation type="journal article" date="2023" name="J. Hered.">
        <title>Chromosome-level genome of the wood stork (Mycteria americana) provides insight into avian chromosome evolution.</title>
        <authorList>
            <person name="Flamio R. Jr."/>
            <person name="Ramstad K.M."/>
        </authorList>
    </citation>
    <scope>NUCLEOTIDE SEQUENCE [LARGE SCALE GENOMIC DNA]</scope>
    <source>
        <strain evidence="2">JAX WOST 10</strain>
    </source>
</reference>
<keyword evidence="1" id="KW-0472">Membrane</keyword>
<keyword evidence="1" id="KW-1133">Transmembrane helix</keyword>
<dbReference type="PANTHER" id="PTHR37857">
    <property type="entry name" value="TRANSMEMBRANE PROTEIN 273"/>
    <property type="match status" value="1"/>
</dbReference>
<dbReference type="EMBL" id="JAUNZN010000005">
    <property type="protein sequence ID" value="KAK4820572.1"/>
    <property type="molecule type" value="Genomic_DNA"/>
</dbReference>
<dbReference type="AlphaFoldDB" id="A0AAN7N6J6"/>
<keyword evidence="3" id="KW-1185">Reference proteome</keyword>
<dbReference type="Proteomes" id="UP001333110">
    <property type="component" value="Unassembled WGS sequence"/>
</dbReference>
<feature type="transmembrane region" description="Helical" evidence="1">
    <location>
        <begin position="50"/>
        <end position="72"/>
    </location>
</feature>
<dbReference type="Pfam" id="PF14986">
    <property type="entry name" value="DUF4514"/>
    <property type="match status" value="1"/>
</dbReference>
<evidence type="ECO:0000256" key="1">
    <source>
        <dbReference type="SAM" id="Phobius"/>
    </source>
</evidence>
<accession>A0AAN7N6J6</accession>
<proteinExistence type="predicted"/>
<gene>
    <name evidence="2" type="ORF">QYF61_001812</name>
</gene>
<dbReference type="InterPro" id="IPR029395">
    <property type="entry name" value="DUF4514"/>
</dbReference>
<organism evidence="2 3">
    <name type="scientific">Mycteria americana</name>
    <name type="common">Wood stork</name>
    <dbReference type="NCBI Taxonomy" id="33587"/>
    <lineage>
        <taxon>Eukaryota</taxon>
        <taxon>Metazoa</taxon>
        <taxon>Chordata</taxon>
        <taxon>Craniata</taxon>
        <taxon>Vertebrata</taxon>
        <taxon>Euteleostomi</taxon>
        <taxon>Archelosauria</taxon>
        <taxon>Archosauria</taxon>
        <taxon>Dinosauria</taxon>
        <taxon>Saurischia</taxon>
        <taxon>Theropoda</taxon>
        <taxon>Coelurosauria</taxon>
        <taxon>Aves</taxon>
        <taxon>Neognathae</taxon>
        <taxon>Neoaves</taxon>
        <taxon>Aequornithes</taxon>
        <taxon>Ciconiiformes</taxon>
        <taxon>Ciconiidae</taxon>
        <taxon>Mycteria</taxon>
    </lineage>
</organism>
<feature type="transmembrane region" description="Helical" evidence="1">
    <location>
        <begin position="92"/>
        <end position="113"/>
    </location>
</feature>
<protein>
    <recommendedName>
        <fullName evidence="4">Transmembrane protein</fullName>
    </recommendedName>
</protein>
<evidence type="ECO:0008006" key="4">
    <source>
        <dbReference type="Google" id="ProtNLM"/>
    </source>
</evidence>
<sequence length="146" mass="16797">MWNPSQLSQQLRILTEEEVEKIAKEEQLSKPLQKSYIQNIWVKPLCCQNFTMTLLTSWISVLMAFLLLLHFWRAKAYASGNSEEEIDFTYVIIGVTLGLFLAISFVAVIICMIKKQMIDNVFGESDGKMDRRDDINVLGKQSTNDQ</sequence>
<evidence type="ECO:0000313" key="3">
    <source>
        <dbReference type="Proteomes" id="UP001333110"/>
    </source>
</evidence>
<name>A0AAN7N6J6_MYCAM</name>
<keyword evidence="1" id="KW-0812">Transmembrane</keyword>
<comment type="caution">
    <text evidence="2">The sequence shown here is derived from an EMBL/GenBank/DDBJ whole genome shotgun (WGS) entry which is preliminary data.</text>
</comment>
<dbReference type="PANTHER" id="PTHR37857:SF1">
    <property type="entry name" value="TRANSMEMBRANE PROTEIN 273"/>
    <property type="match status" value="1"/>
</dbReference>
<evidence type="ECO:0000313" key="2">
    <source>
        <dbReference type="EMBL" id="KAK4820572.1"/>
    </source>
</evidence>